<feature type="transmembrane region" description="Helical" evidence="7">
    <location>
        <begin position="86"/>
        <end position="107"/>
    </location>
</feature>
<feature type="transmembrane region" description="Helical" evidence="7">
    <location>
        <begin position="387"/>
        <end position="408"/>
    </location>
</feature>
<keyword evidence="5 7" id="KW-1133">Transmembrane helix</keyword>
<evidence type="ECO:0000256" key="4">
    <source>
        <dbReference type="ARBA" id="ARBA00022692"/>
    </source>
</evidence>
<comment type="caution">
    <text evidence="9">The sequence shown here is derived from an EMBL/GenBank/DDBJ whole genome shotgun (WGS) entry which is preliminary data.</text>
</comment>
<feature type="transmembrane region" description="Helical" evidence="7">
    <location>
        <begin position="181"/>
        <end position="198"/>
    </location>
</feature>
<evidence type="ECO:0000256" key="1">
    <source>
        <dbReference type="ARBA" id="ARBA00004651"/>
    </source>
</evidence>
<feature type="transmembrane region" description="Helical" evidence="7">
    <location>
        <begin position="359"/>
        <end position="381"/>
    </location>
</feature>
<sequence length="418" mass="45861">MFVEEKGKKLGYGSIIKEKNYLFYLLGQLISRFGDSIDTIAYGWMVYEVTGKTSLMALLFGINAIPTILFQPIAGVIISYKKKKNVLFICNLGRAVVVTITALMFLSGTLRTYHLFIFTFINSTFEAFQSPASVSTLPLILDKELFSYGMSLSSTLSRVVELVGLAIASGIIGLIGISGGMIINALSFYLCGVFMLLVKYRNEKLQKQPLELKGYFHDLKDGFNYMTKTKVILSICLFGAFFGVLLLPFNTLNIAFIGDELKLGPNAVGVANFTLTIGMILGSLIFPKLKEKFKGINVFVSCGILFGICYFSFPLLKISANISITYILLALLCILFGLTAGVLMTLINVAFMECIKEEFLGRVAGVFNALVMAATPIGSLLVASLCIFLNTSTLFLIFGIGTIILFILQRFNKGLSDI</sequence>
<dbReference type="InterPro" id="IPR020846">
    <property type="entry name" value="MFS_dom"/>
</dbReference>
<dbReference type="PROSITE" id="PS50850">
    <property type="entry name" value="MFS"/>
    <property type="match status" value="1"/>
</dbReference>
<proteinExistence type="predicted"/>
<evidence type="ECO:0000256" key="6">
    <source>
        <dbReference type="ARBA" id="ARBA00023136"/>
    </source>
</evidence>
<organism evidence="9 10">
    <name type="scientific">Clostridium hominis</name>
    <dbReference type="NCBI Taxonomy" id="2763036"/>
    <lineage>
        <taxon>Bacteria</taxon>
        <taxon>Bacillati</taxon>
        <taxon>Bacillota</taxon>
        <taxon>Clostridia</taxon>
        <taxon>Eubacteriales</taxon>
        <taxon>Clostridiaceae</taxon>
        <taxon>Clostridium</taxon>
    </lineage>
</organism>
<evidence type="ECO:0000256" key="7">
    <source>
        <dbReference type="SAM" id="Phobius"/>
    </source>
</evidence>
<keyword evidence="2" id="KW-0813">Transport</keyword>
<evidence type="ECO:0000256" key="5">
    <source>
        <dbReference type="ARBA" id="ARBA00022989"/>
    </source>
</evidence>
<feature type="transmembrane region" description="Helical" evidence="7">
    <location>
        <begin position="298"/>
        <end position="316"/>
    </location>
</feature>
<dbReference type="PANTHER" id="PTHR23513:SF6">
    <property type="entry name" value="MAJOR FACILITATOR SUPERFAMILY ASSOCIATED DOMAIN-CONTAINING PROTEIN"/>
    <property type="match status" value="1"/>
</dbReference>
<name>A0ABR7DDC4_9CLOT</name>
<evidence type="ECO:0000313" key="9">
    <source>
        <dbReference type="EMBL" id="MBC5629400.1"/>
    </source>
</evidence>
<dbReference type="InterPro" id="IPR036259">
    <property type="entry name" value="MFS_trans_sf"/>
</dbReference>
<evidence type="ECO:0000256" key="2">
    <source>
        <dbReference type="ARBA" id="ARBA00022448"/>
    </source>
</evidence>
<keyword evidence="4 7" id="KW-0812">Transmembrane</keyword>
<dbReference type="Proteomes" id="UP000596929">
    <property type="component" value="Unassembled WGS sequence"/>
</dbReference>
<keyword evidence="10" id="KW-1185">Reference proteome</keyword>
<feature type="transmembrane region" description="Helical" evidence="7">
    <location>
        <begin position="269"/>
        <end position="286"/>
    </location>
</feature>
<dbReference type="CDD" id="cd06173">
    <property type="entry name" value="MFS_MefA_like"/>
    <property type="match status" value="1"/>
</dbReference>
<dbReference type="PANTHER" id="PTHR23513">
    <property type="entry name" value="INTEGRAL MEMBRANE EFFLUX PROTEIN-RELATED"/>
    <property type="match status" value="1"/>
</dbReference>
<dbReference type="EMBL" id="JACOOO010000022">
    <property type="protein sequence ID" value="MBC5629400.1"/>
    <property type="molecule type" value="Genomic_DNA"/>
</dbReference>
<feature type="transmembrane region" description="Helical" evidence="7">
    <location>
        <begin position="231"/>
        <end position="249"/>
    </location>
</feature>
<dbReference type="RefSeq" id="WP_186860126.1">
    <property type="nucleotide sequence ID" value="NZ_JACOOO010000022.1"/>
</dbReference>
<comment type="subcellular location">
    <subcellularLocation>
        <location evidence="1">Cell membrane</location>
        <topology evidence="1">Multi-pass membrane protein</topology>
    </subcellularLocation>
</comment>
<feature type="domain" description="Major facilitator superfamily (MFS) profile" evidence="8">
    <location>
        <begin position="229"/>
        <end position="418"/>
    </location>
</feature>
<feature type="transmembrane region" description="Helical" evidence="7">
    <location>
        <begin position="57"/>
        <end position="79"/>
    </location>
</feature>
<feature type="transmembrane region" description="Helical" evidence="7">
    <location>
        <begin position="322"/>
        <end position="347"/>
    </location>
</feature>
<keyword evidence="3" id="KW-1003">Cell membrane</keyword>
<dbReference type="Pfam" id="PF05977">
    <property type="entry name" value="MFS_3"/>
    <property type="match status" value="1"/>
</dbReference>
<dbReference type="SUPFAM" id="SSF103473">
    <property type="entry name" value="MFS general substrate transporter"/>
    <property type="match status" value="1"/>
</dbReference>
<reference evidence="9 10" key="1">
    <citation type="submission" date="2020-08" db="EMBL/GenBank/DDBJ databases">
        <title>Genome public.</title>
        <authorList>
            <person name="Liu C."/>
            <person name="Sun Q."/>
        </authorList>
    </citation>
    <scope>NUCLEOTIDE SEQUENCE [LARGE SCALE GENOMIC DNA]</scope>
    <source>
        <strain evidence="9 10">NSJ-6</strain>
    </source>
</reference>
<dbReference type="InterPro" id="IPR010290">
    <property type="entry name" value="TM_effector"/>
</dbReference>
<accession>A0ABR7DDC4</accession>
<dbReference type="Gene3D" id="1.20.1250.20">
    <property type="entry name" value="MFS general substrate transporter like domains"/>
    <property type="match status" value="1"/>
</dbReference>
<protein>
    <submittedName>
        <fullName evidence="9">MFS transporter</fullName>
    </submittedName>
</protein>
<keyword evidence="6 7" id="KW-0472">Membrane</keyword>
<evidence type="ECO:0000259" key="8">
    <source>
        <dbReference type="PROSITE" id="PS50850"/>
    </source>
</evidence>
<evidence type="ECO:0000256" key="3">
    <source>
        <dbReference type="ARBA" id="ARBA00022475"/>
    </source>
</evidence>
<evidence type="ECO:0000313" key="10">
    <source>
        <dbReference type="Proteomes" id="UP000596929"/>
    </source>
</evidence>
<feature type="transmembrane region" description="Helical" evidence="7">
    <location>
        <begin position="21"/>
        <end position="45"/>
    </location>
</feature>
<gene>
    <name evidence="9" type="ORF">H8S20_10920</name>
</gene>